<feature type="transmembrane region" description="Helical" evidence="2">
    <location>
        <begin position="37"/>
        <end position="58"/>
    </location>
</feature>
<name>A0ABQ6W3A7_9EURO</name>
<dbReference type="Proteomes" id="UP000325395">
    <property type="component" value="Unassembled WGS sequence"/>
</dbReference>
<evidence type="ECO:0000313" key="4">
    <source>
        <dbReference type="Proteomes" id="UP000325395"/>
    </source>
</evidence>
<keyword evidence="2" id="KW-0812">Transmembrane</keyword>
<organism evidence="3 4">
    <name type="scientific">Aspergillus pseudocaelatus</name>
    <dbReference type="NCBI Taxonomy" id="1825620"/>
    <lineage>
        <taxon>Eukaryota</taxon>
        <taxon>Fungi</taxon>
        <taxon>Dikarya</taxon>
        <taxon>Ascomycota</taxon>
        <taxon>Pezizomycotina</taxon>
        <taxon>Eurotiomycetes</taxon>
        <taxon>Eurotiomycetidae</taxon>
        <taxon>Eurotiales</taxon>
        <taxon>Aspergillaceae</taxon>
        <taxon>Aspergillus</taxon>
        <taxon>Aspergillus subgen. Circumdati</taxon>
    </lineage>
</organism>
<sequence length="151" mass="17162">MPLARDAHTYYLDGWSHSYLFYEIGFFTGQHSRWRSALLPFFLVSLVPFLLWVCVWLVTLTAEISENVMQSNCERQPEGPGMEKRLGSTGSKGGIQPLYKDREKNFSLHRNHFIGCVSSGSDHHGQPCDLSDIPLETIEFNPYIPDLAAIL</sequence>
<proteinExistence type="predicted"/>
<evidence type="ECO:0000256" key="1">
    <source>
        <dbReference type="SAM" id="MobiDB-lite"/>
    </source>
</evidence>
<reference evidence="3 4" key="1">
    <citation type="submission" date="2019-04" db="EMBL/GenBank/DDBJ databases">
        <authorList>
            <consortium name="DOE Joint Genome Institute"/>
            <person name="Mondo S."/>
            <person name="Kjaerbolling I."/>
            <person name="Vesth T."/>
            <person name="Frisvad J.C."/>
            <person name="Nybo J.L."/>
            <person name="Theobald S."/>
            <person name="Kildgaard S."/>
            <person name="Isbrandt T."/>
            <person name="Kuo A."/>
            <person name="Sato A."/>
            <person name="Lyhne E.K."/>
            <person name="Kogle M.E."/>
            <person name="Wiebenga A."/>
            <person name="Kun R.S."/>
            <person name="Lubbers R.J."/>
            <person name="Makela M.R."/>
            <person name="Barry K."/>
            <person name="Chovatia M."/>
            <person name="Clum A."/>
            <person name="Daum C."/>
            <person name="Haridas S."/>
            <person name="He G."/>
            <person name="LaButti K."/>
            <person name="Lipzen A."/>
            <person name="Riley R."/>
            <person name="Salamov A."/>
            <person name="Simmons B.A."/>
            <person name="Magnuson J.K."/>
            <person name="Henrissat B."/>
            <person name="Mortensen U.H."/>
            <person name="Larsen T.O."/>
            <person name="Devries R.P."/>
            <person name="Grigoriev I.V."/>
            <person name="Machida M."/>
            <person name="Baker S.E."/>
            <person name="Andersen M.R."/>
            <person name="Cantor M.N."/>
            <person name="Hua S.X."/>
        </authorList>
    </citation>
    <scope>NUCLEOTIDE SEQUENCE [LARGE SCALE GENOMIC DNA]</scope>
    <source>
        <strain evidence="3 4">CBS 117616</strain>
    </source>
</reference>
<accession>A0ABQ6W3A7</accession>
<keyword evidence="4" id="KW-1185">Reference proteome</keyword>
<feature type="region of interest" description="Disordered" evidence="1">
    <location>
        <begin position="73"/>
        <end position="92"/>
    </location>
</feature>
<feature type="compositionally biased region" description="Basic and acidic residues" evidence="1">
    <location>
        <begin position="75"/>
        <end position="86"/>
    </location>
</feature>
<keyword evidence="2" id="KW-0472">Membrane</keyword>
<protein>
    <submittedName>
        <fullName evidence="3">Uncharacterized protein</fullName>
    </submittedName>
</protein>
<dbReference type="EMBL" id="ML735865">
    <property type="protein sequence ID" value="KAE8411643.1"/>
    <property type="molecule type" value="Genomic_DNA"/>
</dbReference>
<keyword evidence="2" id="KW-1133">Transmembrane helix</keyword>
<gene>
    <name evidence="3" type="ORF">BDV36DRAFT_79409</name>
</gene>
<evidence type="ECO:0000256" key="2">
    <source>
        <dbReference type="SAM" id="Phobius"/>
    </source>
</evidence>
<evidence type="ECO:0000313" key="3">
    <source>
        <dbReference type="EMBL" id="KAE8411643.1"/>
    </source>
</evidence>